<dbReference type="Proteomes" id="UP000037020">
    <property type="component" value="Unassembled WGS sequence"/>
</dbReference>
<evidence type="ECO:0000256" key="1">
    <source>
        <dbReference type="SAM" id="MobiDB-lite"/>
    </source>
</evidence>
<gene>
    <name evidence="2" type="ORF">ADK38_32065</name>
</gene>
<feature type="non-terminal residue" evidence="2">
    <location>
        <position position="1"/>
    </location>
</feature>
<accession>A0ABR5IYM8</accession>
<organism evidence="2 3">
    <name type="scientific">Streptomyces varsoviensis</name>
    <dbReference type="NCBI Taxonomy" id="67373"/>
    <lineage>
        <taxon>Bacteria</taxon>
        <taxon>Bacillati</taxon>
        <taxon>Actinomycetota</taxon>
        <taxon>Actinomycetes</taxon>
        <taxon>Kitasatosporales</taxon>
        <taxon>Streptomycetaceae</taxon>
        <taxon>Streptomyces</taxon>
    </lineage>
</organism>
<sequence>SLIGTVRNVGYRFVVPEKVERAAAEEAAKAEKQAGDAEHRTGNRAGADGRARTGAGTRAGRPEPASQAKR</sequence>
<evidence type="ECO:0008006" key="4">
    <source>
        <dbReference type="Google" id="ProtNLM"/>
    </source>
</evidence>
<keyword evidence="3" id="KW-1185">Reference proteome</keyword>
<evidence type="ECO:0000313" key="3">
    <source>
        <dbReference type="Proteomes" id="UP000037020"/>
    </source>
</evidence>
<dbReference type="EMBL" id="LGUT01002945">
    <property type="protein sequence ID" value="KOG86260.1"/>
    <property type="molecule type" value="Genomic_DNA"/>
</dbReference>
<proteinExistence type="predicted"/>
<feature type="region of interest" description="Disordered" evidence="1">
    <location>
        <begin position="22"/>
        <end position="70"/>
    </location>
</feature>
<comment type="caution">
    <text evidence="2">The sequence shown here is derived from an EMBL/GenBank/DDBJ whole genome shotgun (WGS) entry which is preliminary data.</text>
</comment>
<feature type="compositionally biased region" description="Basic and acidic residues" evidence="1">
    <location>
        <begin position="22"/>
        <end position="51"/>
    </location>
</feature>
<reference evidence="2 3" key="1">
    <citation type="submission" date="2015-07" db="EMBL/GenBank/DDBJ databases">
        <authorList>
            <person name="Ju K.-S."/>
            <person name="Doroghazi J.R."/>
            <person name="Metcalf W.W."/>
        </authorList>
    </citation>
    <scope>NUCLEOTIDE SEQUENCE [LARGE SCALE GENOMIC DNA]</scope>
    <source>
        <strain evidence="2 3">NRRL B-3589</strain>
    </source>
</reference>
<name>A0ABR5IYM8_9ACTN</name>
<evidence type="ECO:0000313" key="2">
    <source>
        <dbReference type="EMBL" id="KOG86260.1"/>
    </source>
</evidence>
<protein>
    <recommendedName>
        <fullName evidence="4">Transcriptional regulator</fullName>
    </recommendedName>
</protein>